<dbReference type="EMBL" id="JABVXQ010000003">
    <property type="protein sequence ID" value="KAF6119662.1"/>
    <property type="molecule type" value="Genomic_DNA"/>
</dbReference>
<accession>A0A834EMI9</accession>
<name>A0A834EMI9_9CHIR</name>
<organism evidence="2 3">
    <name type="scientific">Phyllostomus discolor</name>
    <name type="common">pale spear-nosed bat</name>
    <dbReference type="NCBI Taxonomy" id="89673"/>
    <lineage>
        <taxon>Eukaryota</taxon>
        <taxon>Metazoa</taxon>
        <taxon>Chordata</taxon>
        <taxon>Craniata</taxon>
        <taxon>Vertebrata</taxon>
        <taxon>Euteleostomi</taxon>
        <taxon>Mammalia</taxon>
        <taxon>Eutheria</taxon>
        <taxon>Laurasiatheria</taxon>
        <taxon>Chiroptera</taxon>
        <taxon>Yangochiroptera</taxon>
        <taxon>Phyllostomidae</taxon>
        <taxon>Phyllostominae</taxon>
        <taxon>Phyllostomus</taxon>
    </lineage>
</organism>
<feature type="region of interest" description="Disordered" evidence="1">
    <location>
        <begin position="68"/>
        <end position="134"/>
    </location>
</feature>
<comment type="caution">
    <text evidence="2">The sequence shown here is derived from an EMBL/GenBank/DDBJ whole genome shotgun (WGS) entry which is preliminary data.</text>
</comment>
<dbReference type="AlphaFoldDB" id="A0A834EMI9"/>
<dbReference type="Proteomes" id="UP000664940">
    <property type="component" value="Unassembled WGS sequence"/>
</dbReference>
<gene>
    <name evidence="2" type="ORF">HJG60_010114</name>
</gene>
<evidence type="ECO:0000313" key="2">
    <source>
        <dbReference type="EMBL" id="KAF6119662.1"/>
    </source>
</evidence>
<protein>
    <submittedName>
        <fullName evidence="2">Uncharacterized protein</fullName>
    </submittedName>
</protein>
<proteinExistence type="predicted"/>
<reference evidence="2 3" key="1">
    <citation type="journal article" date="2020" name="Nature">
        <title>Six reference-quality genomes reveal evolution of bat adaptations.</title>
        <authorList>
            <person name="Jebb D."/>
            <person name="Huang Z."/>
            <person name="Pippel M."/>
            <person name="Hughes G.M."/>
            <person name="Lavrichenko K."/>
            <person name="Devanna P."/>
            <person name="Winkler S."/>
            <person name="Jermiin L.S."/>
            <person name="Skirmuntt E.C."/>
            <person name="Katzourakis A."/>
            <person name="Burkitt-Gray L."/>
            <person name="Ray D.A."/>
            <person name="Sullivan K.A.M."/>
            <person name="Roscito J.G."/>
            <person name="Kirilenko B.M."/>
            <person name="Davalos L.M."/>
            <person name="Corthals A.P."/>
            <person name="Power M.L."/>
            <person name="Jones G."/>
            <person name="Ransome R.D."/>
            <person name="Dechmann D.K.N."/>
            <person name="Locatelli A.G."/>
            <person name="Puechmaille S.J."/>
            <person name="Fedrigo O."/>
            <person name="Jarvis E.D."/>
            <person name="Hiller M."/>
            <person name="Vernes S.C."/>
            <person name="Myers E.W."/>
            <person name="Teeling E.C."/>
        </authorList>
    </citation>
    <scope>NUCLEOTIDE SEQUENCE [LARGE SCALE GENOMIC DNA]</scope>
    <source>
        <strain evidence="2">Bat1K_MPI-CBG_1</strain>
    </source>
</reference>
<feature type="compositionally biased region" description="Basic and acidic residues" evidence="1">
    <location>
        <begin position="93"/>
        <end position="113"/>
    </location>
</feature>
<evidence type="ECO:0000256" key="1">
    <source>
        <dbReference type="SAM" id="MobiDB-lite"/>
    </source>
</evidence>
<sequence length="134" mass="15366">MNLQTWSSFLRLRPVLTTTHPLWLPVCVWDVFFPVIWPPSLSFYVPQGPRFNSYLSPWTPPVPQLLLWPQEGEQPAPPRPQRASSSDVASETCRSREGPGGHWRDLDPQEGDHTPPQWTRQSPGWVVHPGPDQR</sequence>
<evidence type="ECO:0000313" key="3">
    <source>
        <dbReference type="Proteomes" id="UP000664940"/>
    </source>
</evidence>